<dbReference type="CDD" id="cd00158">
    <property type="entry name" value="RHOD"/>
    <property type="match status" value="1"/>
</dbReference>
<evidence type="ECO:0000259" key="1">
    <source>
        <dbReference type="PROSITE" id="PS50206"/>
    </source>
</evidence>
<organism evidence="2 3">
    <name type="scientific">Vibrio hangzhouensis</name>
    <dbReference type="NCBI Taxonomy" id="462991"/>
    <lineage>
        <taxon>Bacteria</taxon>
        <taxon>Pseudomonadati</taxon>
        <taxon>Pseudomonadota</taxon>
        <taxon>Gammaproteobacteria</taxon>
        <taxon>Vibrionales</taxon>
        <taxon>Vibrionaceae</taxon>
        <taxon>Vibrio</taxon>
    </lineage>
</organism>
<keyword evidence="3" id="KW-1185">Reference proteome</keyword>
<dbReference type="SUPFAM" id="SSF52821">
    <property type="entry name" value="Rhodanese/Cell cycle control phosphatase"/>
    <property type="match status" value="1"/>
</dbReference>
<name>A0A1H5STY1_9VIBR</name>
<dbReference type="Gene3D" id="3.40.250.10">
    <property type="entry name" value="Rhodanese-like domain"/>
    <property type="match status" value="1"/>
</dbReference>
<dbReference type="PANTHER" id="PTHR44086:SF10">
    <property type="entry name" value="THIOSULFATE SULFURTRANSFERASE_RHODANESE-LIKE DOMAIN-CONTAINING PROTEIN 3"/>
    <property type="match status" value="1"/>
</dbReference>
<feature type="domain" description="Rhodanese" evidence="1">
    <location>
        <begin position="22"/>
        <end position="100"/>
    </location>
</feature>
<dbReference type="OrthoDB" id="9814704at2"/>
<protein>
    <submittedName>
        <fullName evidence="2">Rhodanese-like domain-containing protein</fullName>
    </submittedName>
</protein>
<evidence type="ECO:0000313" key="2">
    <source>
        <dbReference type="EMBL" id="SEF54052.1"/>
    </source>
</evidence>
<accession>A0A1H5STY1</accession>
<dbReference type="Pfam" id="PF00581">
    <property type="entry name" value="Rhodanese"/>
    <property type="match status" value="1"/>
</dbReference>
<dbReference type="PROSITE" id="PS50206">
    <property type="entry name" value="RHODANESE_3"/>
    <property type="match status" value="1"/>
</dbReference>
<dbReference type="AlphaFoldDB" id="A0A1H5STY1"/>
<dbReference type="InterPro" id="IPR001763">
    <property type="entry name" value="Rhodanese-like_dom"/>
</dbReference>
<dbReference type="GO" id="GO:0004792">
    <property type="term" value="F:thiosulfate-cyanide sulfurtransferase activity"/>
    <property type="evidence" value="ECO:0007669"/>
    <property type="project" value="TreeGrafter"/>
</dbReference>
<dbReference type="SMART" id="SM00450">
    <property type="entry name" value="RHOD"/>
    <property type="match status" value="1"/>
</dbReference>
<dbReference type="Proteomes" id="UP000236721">
    <property type="component" value="Unassembled WGS sequence"/>
</dbReference>
<reference evidence="3" key="1">
    <citation type="submission" date="2016-10" db="EMBL/GenBank/DDBJ databases">
        <authorList>
            <person name="Varghese N."/>
            <person name="Submissions S."/>
        </authorList>
    </citation>
    <scope>NUCLEOTIDE SEQUENCE [LARGE SCALE GENOMIC DNA]</scope>
    <source>
        <strain evidence="3">CGMCC 1.7062</strain>
    </source>
</reference>
<proteinExistence type="predicted"/>
<evidence type="ECO:0000313" key="3">
    <source>
        <dbReference type="Proteomes" id="UP000236721"/>
    </source>
</evidence>
<dbReference type="EMBL" id="FNVG01000002">
    <property type="protein sequence ID" value="SEF54052.1"/>
    <property type="molecule type" value="Genomic_DNA"/>
</dbReference>
<dbReference type="InterPro" id="IPR036873">
    <property type="entry name" value="Rhodanese-like_dom_sf"/>
</dbReference>
<sequence>MSFANQSLTTSASVAAKTKSYFIDVRSPQEFAAGHIEGSINVPLQMIFSLANSDLSPDDVLVVYCASGMRSSQAAEALLSLGYRNVVNARTLNAAFEMTSC</sequence>
<dbReference type="RefSeq" id="WP_103878628.1">
    <property type="nucleotide sequence ID" value="NZ_FNVG01000002.1"/>
</dbReference>
<dbReference type="PANTHER" id="PTHR44086">
    <property type="entry name" value="THIOSULFATE SULFURTRANSFERASE RDL2, MITOCHONDRIAL-RELATED"/>
    <property type="match status" value="1"/>
</dbReference>
<gene>
    <name evidence="2" type="ORF">SAMN04488244_1022</name>
</gene>